<name>A0A081UAD6_BACFG</name>
<dbReference type="EMBL" id="JMZZ02000225">
    <property type="protein sequence ID" value="KFX72967.1"/>
    <property type="molecule type" value="Genomic_DNA"/>
</dbReference>
<evidence type="ECO:0000313" key="1">
    <source>
        <dbReference type="EMBL" id="KFX72967.1"/>
    </source>
</evidence>
<protein>
    <submittedName>
        <fullName evidence="1">Uncharacterized protein</fullName>
    </submittedName>
</protein>
<organism evidence="1">
    <name type="scientific">Bacteroides fragilis</name>
    <dbReference type="NCBI Taxonomy" id="817"/>
    <lineage>
        <taxon>Bacteria</taxon>
        <taxon>Pseudomonadati</taxon>
        <taxon>Bacteroidota</taxon>
        <taxon>Bacteroidia</taxon>
        <taxon>Bacteroidales</taxon>
        <taxon>Bacteroidaceae</taxon>
        <taxon>Bacteroides</taxon>
    </lineage>
</organism>
<proteinExistence type="predicted"/>
<dbReference type="PATRIC" id="fig|817.56.peg.1418"/>
<comment type="caution">
    <text evidence="1">The sequence shown here is derived from an EMBL/GenBank/DDBJ whole genome shotgun (WGS) entry which is preliminary data.</text>
</comment>
<reference evidence="1" key="1">
    <citation type="book" date="2014" name="THE 24TH EUROPEAN CONGRESS OF CLINICAL MICROBIOLOGY AND INFECTIOUS DISEASES" publisher="ECCMID 2014" city="Barcelona, Spain">
        <title>Identification of resistance genes in three multidrug-resistant Bacteroides fragilis isolates by whole genome sequencing.</title>
        <editorList>
            <person name="Unknown"/>
            <person name="A."/>
        </editorList>
        <authorList>
            <person name="Sydenham T.V."/>
            <person name="Hasman H."/>
            <person name="Wang M."/>
            <person name="Soki J."/>
            <person name="Nagy E."/>
            <person name="Justesen U.S."/>
        </authorList>
    </citation>
    <scope>NUCLEOTIDE SEQUENCE</scope>
    <source>
        <strain evidence="1">DCMOUH0018B</strain>
    </source>
</reference>
<dbReference type="AlphaFoldDB" id="A0A081UAD6"/>
<sequence>MSYALNFKFELFFVFPFGTILYRKVDYFSAYRIDGRSRQEGCEKYTLQQSRGGRFFDSKRKRFLTGQTSGNRTLQKK</sequence>
<accession>A0A081UAD6</accession>
<gene>
    <name evidence="1" type="ORF">EE52_0221755</name>
</gene>
<reference evidence="1" key="2">
    <citation type="submission" date="2014-07" db="EMBL/GenBank/DDBJ databases">
        <title>Genetics and epidemiology of antimicrobial resistance in B. fragilis group.</title>
        <authorList>
            <person name="Sydenham T.V."/>
            <person name="Hasman H."/>
            <person name="Kemp M."/>
            <person name="Justesen U.S."/>
        </authorList>
    </citation>
    <scope>NUCLEOTIDE SEQUENCE [LARGE SCALE GENOMIC DNA]</scope>
    <source>
        <strain evidence="1">DCMOUH0018B</strain>
    </source>
</reference>